<dbReference type="SUPFAM" id="SSF88946">
    <property type="entry name" value="Sigma2 domain of RNA polymerase sigma factors"/>
    <property type="match status" value="1"/>
</dbReference>
<evidence type="ECO:0000256" key="3">
    <source>
        <dbReference type="ARBA" id="ARBA00023082"/>
    </source>
</evidence>
<keyword evidence="4" id="KW-0238">DNA-binding</keyword>
<dbReference type="GO" id="GO:0003677">
    <property type="term" value="F:DNA binding"/>
    <property type="evidence" value="ECO:0007669"/>
    <property type="project" value="UniProtKB-KW"/>
</dbReference>
<evidence type="ECO:0000256" key="5">
    <source>
        <dbReference type="ARBA" id="ARBA00023163"/>
    </source>
</evidence>
<accession>A0A1S7LMR2</accession>
<proteinExistence type="inferred from homology"/>
<feature type="domain" description="RNA polymerase sigma factor 70 region 4 type 2" evidence="7">
    <location>
        <begin position="130"/>
        <end position="182"/>
    </location>
</feature>
<dbReference type="InterPro" id="IPR007627">
    <property type="entry name" value="RNA_pol_sigma70_r2"/>
</dbReference>
<protein>
    <submittedName>
        <fullName evidence="8">Putative RNA polymerase sigma facter</fullName>
    </submittedName>
</protein>
<dbReference type="AlphaFoldDB" id="A0A1S7LMR2"/>
<dbReference type="EMBL" id="LO017727">
    <property type="protein sequence ID" value="CRH07424.1"/>
    <property type="molecule type" value="Genomic_DNA"/>
</dbReference>
<comment type="similarity">
    <text evidence="1">Belongs to the sigma-70 factor family. ECF subfamily.</text>
</comment>
<dbReference type="PANTHER" id="PTHR43133">
    <property type="entry name" value="RNA POLYMERASE ECF-TYPE SIGMA FACTO"/>
    <property type="match status" value="1"/>
</dbReference>
<keyword evidence="3" id="KW-0731">Sigma factor</keyword>
<dbReference type="InterPro" id="IPR036388">
    <property type="entry name" value="WH-like_DNA-bd_sf"/>
</dbReference>
<feature type="domain" description="RNA polymerase sigma-70 region 2" evidence="6">
    <location>
        <begin position="37"/>
        <end position="102"/>
    </location>
</feature>
<dbReference type="GO" id="GO:0006352">
    <property type="term" value="P:DNA-templated transcription initiation"/>
    <property type="evidence" value="ECO:0007669"/>
    <property type="project" value="InterPro"/>
</dbReference>
<evidence type="ECO:0000259" key="6">
    <source>
        <dbReference type="Pfam" id="PF04542"/>
    </source>
</evidence>
<name>A0A1S7LMR2_MAGMO</name>
<evidence type="ECO:0000313" key="8">
    <source>
        <dbReference type="EMBL" id="CRH07424.1"/>
    </source>
</evidence>
<organism evidence="8">
    <name type="scientific">Magnetococcus massalia (strain MO-1)</name>
    <dbReference type="NCBI Taxonomy" id="451514"/>
    <lineage>
        <taxon>Bacteria</taxon>
        <taxon>Pseudomonadati</taxon>
        <taxon>Pseudomonadota</taxon>
        <taxon>Magnetococcia</taxon>
        <taxon>Magnetococcales</taxon>
        <taxon>Magnetococcaceae</taxon>
        <taxon>Magnetococcus</taxon>
    </lineage>
</organism>
<dbReference type="InterPro" id="IPR013325">
    <property type="entry name" value="RNA_pol_sigma_r2"/>
</dbReference>
<gene>
    <name evidence="8" type="ORF">MAGMO_3287</name>
</gene>
<sequence>MTLDHHIATPSRSDEISRDAALIAEIAAGDQDSARLLVQRHSKPLYGLAGRMLNASDAEDVVQEAFIRLWNQAKRWRAEAKIATWLHRVVYNLCIDHLRKKQGIDLDAIPEPTDPSQDLYAHHANQQLANRLDAALGQLPSRQRAAVTLVYHLGFSQLEAAQIMEIGVKALESLLSRARKTLRQSLKDLHNGSSS</sequence>
<dbReference type="Gene3D" id="1.10.10.10">
    <property type="entry name" value="Winged helix-like DNA-binding domain superfamily/Winged helix DNA-binding domain"/>
    <property type="match status" value="1"/>
</dbReference>
<dbReference type="SUPFAM" id="SSF88659">
    <property type="entry name" value="Sigma3 and sigma4 domains of RNA polymerase sigma factors"/>
    <property type="match status" value="1"/>
</dbReference>
<dbReference type="InterPro" id="IPR013324">
    <property type="entry name" value="RNA_pol_sigma_r3/r4-like"/>
</dbReference>
<dbReference type="Gene3D" id="1.10.1740.10">
    <property type="match status" value="1"/>
</dbReference>
<dbReference type="NCBIfam" id="TIGR02937">
    <property type="entry name" value="sigma70-ECF"/>
    <property type="match status" value="1"/>
</dbReference>
<dbReference type="PANTHER" id="PTHR43133:SF8">
    <property type="entry name" value="RNA POLYMERASE SIGMA FACTOR HI_1459-RELATED"/>
    <property type="match status" value="1"/>
</dbReference>
<evidence type="ECO:0000256" key="1">
    <source>
        <dbReference type="ARBA" id="ARBA00010641"/>
    </source>
</evidence>
<dbReference type="InterPro" id="IPR014284">
    <property type="entry name" value="RNA_pol_sigma-70_dom"/>
</dbReference>
<keyword evidence="2" id="KW-0805">Transcription regulation</keyword>
<dbReference type="GO" id="GO:0016987">
    <property type="term" value="F:sigma factor activity"/>
    <property type="evidence" value="ECO:0007669"/>
    <property type="project" value="UniProtKB-KW"/>
</dbReference>
<dbReference type="InterPro" id="IPR013249">
    <property type="entry name" value="RNA_pol_sigma70_r4_t2"/>
</dbReference>
<dbReference type="Pfam" id="PF08281">
    <property type="entry name" value="Sigma70_r4_2"/>
    <property type="match status" value="1"/>
</dbReference>
<evidence type="ECO:0000259" key="7">
    <source>
        <dbReference type="Pfam" id="PF08281"/>
    </source>
</evidence>
<dbReference type="NCBIfam" id="NF004113">
    <property type="entry name" value="PRK05602.1"/>
    <property type="match status" value="1"/>
</dbReference>
<dbReference type="InterPro" id="IPR039425">
    <property type="entry name" value="RNA_pol_sigma-70-like"/>
</dbReference>
<dbReference type="CDD" id="cd06171">
    <property type="entry name" value="Sigma70_r4"/>
    <property type="match status" value="1"/>
</dbReference>
<evidence type="ECO:0000256" key="4">
    <source>
        <dbReference type="ARBA" id="ARBA00023125"/>
    </source>
</evidence>
<keyword evidence="5" id="KW-0804">Transcription</keyword>
<evidence type="ECO:0000256" key="2">
    <source>
        <dbReference type="ARBA" id="ARBA00023015"/>
    </source>
</evidence>
<dbReference type="Pfam" id="PF04542">
    <property type="entry name" value="Sigma70_r2"/>
    <property type="match status" value="1"/>
</dbReference>
<reference evidence="8" key="1">
    <citation type="submission" date="2015-04" db="EMBL/GenBank/DDBJ databases">
        <authorList>
            <person name="Syromyatnikov M.Y."/>
            <person name="Popov V.N."/>
        </authorList>
    </citation>
    <scope>NUCLEOTIDE SEQUENCE</scope>
    <source>
        <strain evidence="8">MO-1</strain>
    </source>
</reference>